<dbReference type="Pfam" id="PF05504">
    <property type="entry name" value="Spore_GerAC"/>
    <property type="match status" value="1"/>
</dbReference>
<keyword evidence="11" id="KW-1185">Reference proteome</keyword>
<evidence type="ECO:0000256" key="5">
    <source>
        <dbReference type="ARBA" id="ARBA00023136"/>
    </source>
</evidence>
<feature type="domain" description="Spore germination GerAC-like C-terminal" evidence="8">
    <location>
        <begin position="223"/>
        <end position="391"/>
    </location>
</feature>
<dbReference type="NCBIfam" id="TIGR02887">
    <property type="entry name" value="spore_ger_x_C"/>
    <property type="match status" value="1"/>
</dbReference>
<evidence type="ECO:0000313" key="10">
    <source>
        <dbReference type="EMBL" id="MEW9502235.1"/>
    </source>
</evidence>
<organism evidence="10 11">
    <name type="scientific">Jeotgalibacillus marinus</name>
    <dbReference type="NCBI Taxonomy" id="86667"/>
    <lineage>
        <taxon>Bacteria</taxon>
        <taxon>Bacillati</taxon>
        <taxon>Bacillota</taxon>
        <taxon>Bacilli</taxon>
        <taxon>Bacillales</taxon>
        <taxon>Caryophanaceae</taxon>
        <taxon>Jeotgalibacillus</taxon>
    </lineage>
</organism>
<dbReference type="InterPro" id="IPR038501">
    <property type="entry name" value="Spore_GerAC_C_sf"/>
</dbReference>
<dbReference type="PANTHER" id="PTHR35789:SF1">
    <property type="entry name" value="SPORE GERMINATION PROTEIN B3"/>
    <property type="match status" value="1"/>
</dbReference>
<evidence type="ECO:0000259" key="8">
    <source>
        <dbReference type="Pfam" id="PF05504"/>
    </source>
</evidence>
<evidence type="ECO:0000259" key="9">
    <source>
        <dbReference type="Pfam" id="PF25198"/>
    </source>
</evidence>
<sequence>MNIIKQLFVFVTAIVFLTGCWDAKELNDIAIIAGIALDEAENGEIMLSIQSMNQKEFAEGESPSNAPGVMYSLQGNSISNLMAKINNIEGRQPIFSHTRIMIISESIAKRGIKEYLDVFERNPEFRNNLIILIAKDSRAKDILTVTSPTHGLATLKLSKQMDMFHKNWSGITNVELIHFIDNLISKGRQPLMGAITLKNKSNIDDSTTNLQNIDLNQNVELVGASIFKDDKYVGDLNLENTRNYSWTQTTFNGTNLEVPCEENKLKEEDYTSIKVLRGKRNINTKIVNDKPIINITISGSGIIQESQCSANLSSQDVQDEITRKSETLVKNSVENTINFIQKEYGLDIFGFGEVVERQNYKEFKKLADNWDEHFKNAEINVDVKMYIHSEGKQVESFITNLDEEDE</sequence>
<comment type="caution">
    <text evidence="10">The sequence shown here is derived from an EMBL/GenBank/DDBJ whole genome shotgun (WGS) entry which is preliminary data.</text>
</comment>
<evidence type="ECO:0000256" key="3">
    <source>
        <dbReference type="ARBA" id="ARBA00022544"/>
    </source>
</evidence>
<dbReference type="EMBL" id="JBFMIA010000008">
    <property type="protein sequence ID" value="MEW9502235.1"/>
    <property type="molecule type" value="Genomic_DNA"/>
</dbReference>
<evidence type="ECO:0000256" key="7">
    <source>
        <dbReference type="ARBA" id="ARBA00023288"/>
    </source>
</evidence>
<keyword evidence="5" id="KW-0472">Membrane</keyword>
<dbReference type="InterPro" id="IPR008844">
    <property type="entry name" value="Spore_GerAC-like"/>
</dbReference>
<dbReference type="RefSeq" id="WP_367779723.1">
    <property type="nucleotide sequence ID" value="NZ_JBFMIA010000008.1"/>
</dbReference>
<dbReference type="Proteomes" id="UP001556040">
    <property type="component" value="Unassembled WGS sequence"/>
</dbReference>
<dbReference type="PROSITE" id="PS51257">
    <property type="entry name" value="PROKAR_LIPOPROTEIN"/>
    <property type="match status" value="1"/>
</dbReference>
<dbReference type="Pfam" id="PF25198">
    <property type="entry name" value="Spore_GerAC_N"/>
    <property type="match status" value="1"/>
</dbReference>
<dbReference type="InterPro" id="IPR046953">
    <property type="entry name" value="Spore_GerAC-like_C"/>
</dbReference>
<proteinExistence type="inferred from homology"/>
<dbReference type="Gene3D" id="3.30.300.210">
    <property type="entry name" value="Nutrient germinant receptor protein C, domain 3"/>
    <property type="match status" value="1"/>
</dbReference>
<protein>
    <submittedName>
        <fullName evidence="10">Ger(X)C family spore germination protein</fullName>
    </submittedName>
</protein>
<keyword evidence="6" id="KW-0564">Palmitate</keyword>
<keyword evidence="4" id="KW-0732">Signal</keyword>
<feature type="domain" description="Spore germination protein N-terminal" evidence="9">
    <location>
        <begin position="22"/>
        <end position="196"/>
    </location>
</feature>
<reference evidence="10 11" key="1">
    <citation type="journal article" date="1979" name="Int. J. Syst. Evol. Microbiol.">
        <title>Bacillus globisporus subsp. marinus subsp. nov.</title>
        <authorList>
            <person name="Liu H."/>
        </authorList>
    </citation>
    <scope>NUCLEOTIDE SEQUENCE [LARGE SCALE GENOMIC DNA]</scope>
    <source>
        <strain evidence="10 11">DSM 1297</strain>
    </source>
</reference>
<evidence type="ECO:0000256" key="4">
    <source>
        <dbReference type="ARBA" id="ARBA00022729"/>
    </source>
</evidence>
<evidence type="ECO:0000256" key="1">
    <source>
        <dbReference type="ARBA" id="ARBA00004635"/>
    </source>
</evidence>
<keyword evidence="3" id="KW-0309">Germination</keyword>
<comment type="subcellular location">
    <subcellularLocation>
        <location evidence="1">Membrane</location>
        <topology evidence="1">Lipid-anchor</topology>
    </subcellularLocation>
</comment>
<comment type="similarity">
    <text evidence="2">Belongs to the GerABKC lipoprotein family.</text>
</comment>
<gene>
    <name evidence="10" type="ORF">AB1471_10555</name>
</gene>
<dbReference type="PANTHER" id="PTHR35789">
    <property type="entry name" value="SPORE GERMINATION PROTEIN B3"/>
    <property type="match status" value="1"/>
</dbReference>
<evidence type="ECO:0000313" key="11">
    <source>
        <dbReference type="Proteomes" id="UP001556040"/>
    </source>
</evidence>
<evidence type="ECO:0000256" key="2">
    <source>
        <dbReference type="ARBA" id="ARBA00007886"/>
    </source>
</evidence>
<keyword evidence="7" id="KW-0449">Lipoprotein</keyword>
<dbReference type="InterPro" id="IPR057336">
    <property type="entry name" value="GerAC_N"/>
</dbReference>
<accession>A0ABV3Q4G9</accession>
<name>A0ABV3Q4G9_9BACL</name>
<evidence type="ECO:0000256" key="6">
    <source>
        <dbReference type="ARBA" id="ARBA00023139"/>
    </source>
</evidence>